<dbReference type="PANTHER" id="PTHR21393:SF0">
    <property type="entry name" value="SMALL RIBOSOMAL SUBUNIT PROTEIN MS27"/>
    <property type="match status" value="1"/>
</dbReference>
<dbReference type="InterPro" id="IPR019266">
    <property type="entry name" value="Ribosomal_mS27"/>
</dbReference>
<comment type="subcellular location">
    <subcellularLocation>
        <location evidence="1">Mitochondrion</location>
    </subcellularLocation>
</comment>
<dbReference type="OrthoDB" id="19830at2759"/>
<dbReference type="eggNOG" id="KOG4570">
    <property type="taxonomic scope" value="Eukaryota"/>
</dbReference>
<dbReference type="InterPro" id="IPR034913">
    <property type="entry name" value="mS27/PTCD2"/>
</dbReference>
<dbReference type="HOGENOM" id="CLU_034411_0_0_1"/>
<evidence type="ECO:0000313" key="3">
    <source>
        <dbReference type="Proteomes" id="UP000007798"/>
    </source>
</evidence>
<protein>
    <submittedName>
        <fullName evidence="2">Uncharacterized protein</fullName>
    </submittedName>
</protein>
<reference evidence="2 3" key="1">
    <citation type="journal article" date="2007" name="Nature">
        <title>Evolution of genes and genomes on the Drosophila phylogeny.</title>
        <authorList>
            <consortium name="Drosophila 12 Genomes Consortium"/>
            <person name="Clark A.G."/>
            <person name="Eisen M.B."/>
            <person name="Smith D.R."/>
            <person name="Bergman C.M."/>
            <person name="Oliver B."/>
            <person name="Markow T.A."/>
            <person name="Kaufman T.C."/>
            <person name="Kellis M."/>
            <person name="Gelbart W."/>
            <person name="Iyer V.N."/>
            <person name="Pollard D.A."/>
            <person name="Sackton T.B."/>
            <person name="Larracuente A.M."/>
            <person name="Singh N.D."/>
            <person name="Abad J.P."/>
            <person name="Abt D.N."/>
            <person name="Adryan B."/>
            <person name="Aguade M."/>
            <person name="Akashi H."/>
            <person name="Anderson W.W."/>
            <person name="Aquadro C.F."/>
            <person name="Ardell D.H."/>
            <person name="Arguello R."/>
            <person name="Artieri C.G."/>
            <person name="Barbash D.A."/>
            <person name="Barker D."/>
            <person name="Barsanti P."/>
            <person name="Batterham P."/>
            <person name="Batzoglou S."/>
            <person name="Begun D."/>
            <person name="Bhutkar A."/>
            <person name="Blanco E."/>
            <person name="Bosak S.A."/>
            <person name="Bradley R.K."/>
            <person name="Brand A.D."/>
            <person name="Brent M.R."/>
            <person name="Brooks A.N."/>
            <person name="Brown R.H."/>
            <person name="Butlin R.K."/>
            <person name="Caggese C."/>
            <person name="Calvi B.R."/>
            <person name="Bernardo de Carvalho A."/>
            <person name="Caspi A."/>
            <person name="Castrezana S."/>
            <person name="Celniker S.E."/>
            <person name="Chang J.L."/>
            <person name="Chapple C."/>
            <person name="Chatterji S."/>
            <person name="Chinwalla A."/>
            <person name="Civetta A."/>
            <person name="Clifton S.W."/>
            <person name="Comeron J.M."/>
            <person name="Costello J.C."/>
            <person name="Coyne J.A."/>
            <person name="Daub J."/>
            <person name="David R.G."/>
            <person name="Delcher A.L."/>
            <person name="Delehaunty K."/>
            <person name="Do C.B."/>
            <person name="Ebling H."/>
            <person name="Edwards K."/>
            <person name="Eickbush T."/>
            <person name="Evans J.D."/>
            <person name="Filipski A."/>
            <person name="Findeiss S."/>
            <person name="Freyhult E."/>
            <person name="Fulton L."/>
            <person name="Fulton R."/>
            <person name="Garcia A.C."/>
            <person name="Gardiner A."/>
            <person name="Garfield D.A."/>
            <person name="Garvin B.E."/>
            <person name="Gibson G."/>
            <person name="Gilbert D."/>
            <person name="Gnerre S."/>
            <person name="Godfrey J."/>
            <person name="Good R."/>
            <person name="Gotea V."/>
            <person name="Gravely B."/>
            <person name="Greenberg A.J."/>
            <person name="Griffiths-Jones S."/>
            <person name="Gross S."/>
            <person name="Guigo R."/>
            <person name="Gustafson E.A."/>
            <person name="Haerty W."/>
            <person name="Hahn M.W."/>
            <person name="Halligan D.L."/>
            <person name="Halpern A.L."/>
            <person name="Halter G.M."/>
            <person name="Han M.V."/>
            <person name="Heger A."/>
            <person name="Hillier L."/>
            <person name="Hinrichs A.S."/>
            <person name="Holmes I."/>
            <person name="Hoskins R.A."/>
            <person name="Hubisz M.J."/>
            <person name="Hultmark D."/>
            <person name="Huntley M.A."/>
            <person name="Jaffe D.B."/>
            <person name="Jagadeeshan S."/>
            <person name="Jeck W.R."/>
            <person name="Johnson J."/>
            <person name="Jones C.D."/>
            <person name="Jordan W.C."/>
            <person name="Karpen G.H."/>
            <person name="Kataoka E."/>
            <person name="Keightley P.D."/>
            <person name="Kheradpour P."/>
            <person name="Kirkness E.F."/>
            <person name="Koerich L.B."/>
            <person name="Kristiansen K."/>
            <person name="Kudrna D."/>
            <person name="Kulathinal R.J."/>
            <person name="Kumar S."/>
            <person name="Kwok R."/>
            <person name="Lander E."/>
            <person name="Langley C.H."/>
            <person name="Lapoint R."/>
            <person name="Lazzaro B.P."/>
            <person name="Lee S.J."/>
            <person name="Levesque L."/>
            <person name="Li R."/>
            <person name="Lin C.F."/>
            <person name="Lin M.F."/>
            <person name="Lindblad-Toh K."/>
            <person name="Llopart A."/>
            <person name="Long M."/>
            <person name="Low L."/>
            <person name="Lozovsky E."/>
            <person name="Lu J."/>
            <person name="Luo M."/>
            <person name="Machado C.A."/>
            <person name="Makalowski W."/>
            <person name="Marzo M."/>
            <person name="Matsuda M."/>
            <person name="Matzkin L."/>
            <person name="McAllister B."/>
            <person name="McBride C.S."/>
            <person name="McKernan B."/>
            <person name="McKernan K."/>
            <person name="Mendez-Lago M."/>
            <person name="Minx P."/>
            <person name="Mollenhauer M.U."/>
            <person name="Montooth K."/>
            <person name="Mount S.M."/>
            <person name="Mu X."/>
            <person name="Myers E."/>
            <person name="Negre B."/>
            <person name="Newfeld S."/>
            <person name="Nielsen R."/>
            <person name="Noor M.A."/>
            <person name="O'Grady P."/>
            <person name="Pachter L."/>
            <person name="Papaceit M."/>
            <person name="Parisi M.J."/>
            <person name="Parisi M."/>
            <person name="Parts L."/>
            <person name="Pedersen J.S."/>
            <person name="Pesole G."/>
            <person name="Phillippy A.M."/>
            <person name="Ponting C.P."/>
            <person name="Pop M."/>
            <person name="Porcelli D."/>
            <person name="Powell J.R."/>
            <person name="Prohaska S."/>
            <person name="Pruitt K."/>
            <person name="Puig M."/>
            <person name="Quesneville H."/>
            <person name="Ram K.R."/>
            <person name="Rand D."/>
            <person name="Rasmussen M.D."/>
            <person name="Reed L.K."/>
            <person name="Reenan R."/>
            <person name="Reily A."/>
            <person name="Remington K.A."/>
            <person name="Rieger T.T."/>
            <person name="Ritchie M.G."/>
            <person name="Robin C."/>
            <person name="Rogers Y.H."/>
            <person name="Rohde C."/>
            <person name="Rozas J."/>
            <person name="Rubenfield M.J."/>
            <person name="Ruiz A."/>
            <person name="Russo S."/>
            <person name="Salzberg S.L."/>
            <person name="Sanchez-Gracia A."/>
            <person name="Saranga D.J."/>
            <person name="Sato H."/>
            <person name="Schaeffer S.W."/>
            <person name="Schatz M.C."/>
            <person name="Schlenke T."/>
            <person name="Schwartz R."/>
            <person name="Segarra C."/>
            <person name="Singh R.S."/>
            <person name="Sirot L."/>
            <person name="Sirota M."/>
            <person name="Sisneros N.B."/>
            <person name="Smith C.D."/>
            <person name="Smith T.F."/>
            <person name="Spieth J."/>
            <person name="Stage D.E."/>
            <person name="Stark A."/>
            <person name="Stephan W."/>
            <person name="Strausberg R.L."/>
            <person name="Strempel S."/>
            <person name="Sturgill D."/>
            <person name="Sutton G."/>
            <person name="Sutton G.G."/>
            <person name="Tao W."/>
            <person name="Teichmann S."/>
            <person name="Tobari Y.N."/>
            <person name="Tomimura Y."/>
            <person name="Tsolas J.M."/>
            <person name="Valente V.L."/>
            <person name="Venter E."/>
            <person name="Venter J.C."/>
            <person name="Vicario S."/>
            <person name="Vieira F.G."/>
            <person name="Vilella A.J."/>
            <person name="Villasante A."/>
            <person name="Walenz B."/>
            <person name="Wang J."/>
            <person name="Wasserman M."/>
            <person name="Watts T."/>
            <person name="Wilson D."/>
            <person name="Wilson R.K."/>
            <person name="Wing R.A."/>
            <person name="Wolfner M.F."/>
            <person name="Wong A."/>
            <person name="Wong G.K."/>
            <person name="Wu C.I."/>
            <person name="Wu G."/>
            <person name="Yamamoto D."/>
            <person name="Yang H.P."/>
            <person name="Yang S.P."/>
            <person name="Yorke J.A."/>
            <person name="Yoshida K."/>
            <person name="Zdobnov E."/>
            <person name="Zhang P."/>
            <person name="Zhang Y."/>
            <person name="Zimin A.V."/>
            <person name="Baldwin J."/>
            <person name="Abdouelleil A."/>
            <person name="Abdulkadir J."/>
            <person name="Abebe A."/>
            <person name="Abera B."/>
            <person name="Abreu J."/>
            <person name="Acer S.C."/>
            <person name="Aftuck L."/>
            <person name="Alexander A."/>
            <person name="An P."/>
            <person name="Anderson E."/>
            <person name="Anderson S."/>
            <person name="Arachi H."/>
            <person name="Azer M."/>
            <person name="Bachantsang P."/>
            <person name="Barry A."/>
            <person name="Bayul T."/>
            <person name="Berlin A."/>
            <person name="Bessette D."/>
            <person name="Bloom T."/>
            <person name="Blye J."/>
            <person name="Boguslavskiy L."/>
            <person name="Bonnet C."/>
            <person name="Boukhgalter B."/>
            <person name="Bourzgui I."/>
            <person name="Brown A."/>
            <person name="Cahill P."/>
            <person name="Channer S."/>
            <person name="Cheshatsang Y."/>
            <person name="Chuda L."/>
            <person name="Citroen M."/>
            <person name="Collymore A."/>
            <person name="Cooke P."/>
            <person name="Costello M."/>
            <person name="D'Aco K."/>
            <person name="Daza R."/>
            <person name="De Haan G."/>
            <person name="DeGray S."/>
            <person name="DeMaso C."/>
            <person name="Dhargay N."/>
            <person name="Dooley K."/>
            <person name="Dooley E."/>
            <person name="Doricent M."/>
            <person name="Dorje P."/>
            <person name="Dorjee K."/>
            <person name="Dupes A."/>
            <person name="Elong R."/>
            <person name="Falk J."/>
            <person name="Farina A."/>
            <person name="Faro S."/>
            <person name="Ferguson D."/>
            <person name="Fisher S."/>
            <person name="Foley C.D."/>
            <person name="Franke A."/>
            <person name="Friedrich D."/>
            <person name="Gadbois L."/>
            <person name="Gearin G."/>
            <person name="Gearin C.R."/>
            <person name="Giannoukos G."/>
            <person name="Goode T."/>
            <person name="Graham J."/>
            <person name="Grandbois E."/>
            <person name="Grewal S."/>
            <person name="Gyaltsen K."/>
            <person name="Hafez N."/>
            <person name="Hagos B."/>
            <person name="Hall J."/>
            <person name="Henson C."/>
            <person name="Hollinger A."/>
            <person name="Honan T."/>
            <person name="Huard M.D."/>
            <person name="Hughes L."/>
            <person name="Hurhula B."/>
            <person name="Husby M.E."/>
            <person name="Kamat A."/>
            <person name="Kanga B."/>
            <person name="Kashin S."/>
            <person name="Khazanovich D."/>
            <person name="Kisner P."/>
            <person name="Lance K."/>
            <person name="Lara M."/>
            <person name="Lee W."/>
            <person name="Lennon N."/>
            <person name="Letendre F."/>
            <person name="LeVine R."/>
            <person name="Lipovsky A."/>
            <person name="Liu X."/>
            <person name="Liu J."/>
            <person name="Liu S."/>
            <person name="Lokyitsang T."/>
            <person name="Lokyitsang Y."/>
            <person name="Lubonja R."/>
            <person name="Lui A."/>
            <person name="MacDonald P."/>
            <person name="Magnisalis V."/>
            <person name="Maru K."/>
            <person name="Matthews C."/>
            <person name="McCusker W."/>
            <person name="McDonough S."/>
            <person name="Mehta T."/>
            <person name="Meldrim J."/>
            <person name="Meneus L."/>
            <person name="Mihai O."/>
            <person name="Mihalev A."/>
            <person name="Mihova T."/>
            <person name="Mittelman R."/>
            <person name="Mlenga V."/>
            <person name="Montmayeur A."/>
            <person name="Mulrain L."/>
            <person name="Navidi A."/>
            <person name="Naylor J."/>
            <person name="Negash T."/>
            <person name="Nguyen T."/>
            <person name="Nguyen N."/>
            <person name="Nicol R."/>
            <person name="Norbu C."/>
            <person name="Norbu N."/>
            <person name="Novod N."/>
            <person name="O'Neill B."/>
            <person name="Osman S."/>
            <person name="Markiewicz E."/>
            <person name="Oyono O.L."/>
            <person name="Patti C."/>
            <person name="Phunkhang P."/>
            <person name="Pierre F."/>
            <person name="Priest M."/>
            <person name="Raghuraman S."/>
            <person name="Rege F."/>
            <person name="Reyes R."/>
            <person name="Rise C."/>
            <person name="Rogov P."/>
            <person name="Ross K."/>
            <person name="Ryan E."/>
            <person name="Settipalli S."/>
            <person name="Shea T."/>
            <person name="Sherpa N."/>
            <person name="Shi L."/>
            <person name="Shih D."/>
            <person name="Sparrow T."/>
            <person name="Spaulding J."/>
            <person name="Stalker J."/>
            <person name="Stange-Thomann N."/>
            <person name="Stavropoulos S."/>
            <person name="Stone C."/>
            <person name="Strader C."/>
            <person name="Tesfaye S."/>
            <person name="Thomson T."/>
            <person name="Thoulutsang Y."/>
            <person name="Thoulutsang D."/>
            <person name="Topham K."/>
            <person name="Topping I."/>
            <person name="Tsamla T."/>
            <person name="Vassiliev H."/>
            <person name="Vo A."/>
            <person name="Wangchuk T."/>
            <person name="Wangdi T."/>
            <person name="Weiand M."/>
            <person name="Wilkinson J."/>
            <person name="Wilson A."/>
            <person name="Yadav S."/>
            <person name="Young G."/>
            <person name="Yu Q."/>
            <person name="Zembek L."/>
            <person name="Zhong D."/>
            <person name="Zimmer A."/>
            <person name="Zwirko Z."/>
            <person name="Jaffe D.B."/>
            <person name="Alvarez P."/>
            <person name="Brockman W."/>
            <person name="Butler J."/>
            <person name="Chin C."/>
            <person name="Gnerre S."/>
            <person name="Grabherr M."/>
            <person name="Kleber M."/>
            <person name="Mauceli E."/>
            <person name="MacCallum I."/>
        </authorList>
    </citation>
    <scope>NUCLEOTIDE SEQUENCE [LARGE SCALE GENOMIC DNA]</scope>
    <source>
        <strain evidence="3">Tucson 14030-0811.24</strain>
    </source>
</reference>
<name>B4MRL6_DROWI</name>
<dbReference type="EMBL" id="CH963850">
    <property type="protein sequence ID" value="EDW74755.1"/>
    <property type="molecule type" value="Genomic_DNA"/>
</dbReference>
<dbReference type="OMA" id="KFLRNPY"/>
<accession>B4MRL6</accession>
<dbReference type="STRING" id="7260.B4MRL6"/>
<dbReference type="PhylomeDB" id="B4MRL6"/>
<dbReference type="Pfam" id="PF10037">
    <property type="entry name" value="MRP-S27"/>
    <property type="match status" value="1"/>
</dbReference>
<evidence type="ECO:0000256" key="1">
    <source>
        <dbReference type="ARBA" id="ARBA00004173"/>
    </source>
</evidence>
<dbReference type="KEGG" id="dwi:6640793"/>
<sequence length="400" mass="45947">MLRSRILSLLPRRRCISYFSNEFNNLANKFPESNPTKNLAIFVDSDHQTDFLDQLVKLRQQKECTAVPLFAGALVKQLLESSASPQEAISILRNPTQYGLFVDNFSGSYLIDYFLHNGHALEAAQVSALLVERGLCNSELLQSLCIQSFYTWVKDYKPEPLTPTEAQDNKVAKPEVEKVRVKFIRNLPEDTKDTEEILLGRALTKCATFKENSNELGQNIALLGFVLSGQLANGTKFLQQHRGVFHKEILQLCQTLVNSLKVNQAEDFLQLLEQTIGSSNENPIDKLLDAQVKQSVKNLEPKLLSEYTETYQEWVKNFDLAVKKQIATRDLYDRVKNIQNTLDQLDAKRQALWFYENKDDIDIQIFKKKIYYPKRWFGKKKKPKAVDTFYVPPNITRSAN</sequence>
<dbReference type="AlphaFoldDB" id="B4MRL6"/>
<dbReference type="PANTHER" id="PTHR21393">
    <property type="entry name" value="MITOCHONDRIAL 28S RIBOSOMAL PROTEIN S27"/>
    <property type="match status" value="1"/>
</dbReference>
<organism evidence="2 3">
    <name type="scientific">Drosophila willistoni</name>
    <name type="common">Fruit fly</name>
    <dbReference type="NCBI Taxonomy" id="7260"/>
    <lineage>
        <taxon>Eukaryota</taxon>
        <taxon>Metazoa</taxon>
        <taxon>Ecdysozoa</taxon>
        <taxon>Arthropoda</taxon>
        <taxon>Hexapoda</taxon>
        <taxon>Insecta</taxon>
        <taxon>Pterygota</taxon>
        <taxon>Neoptera</taxon>
        <taxon>Endopterygota</taxon>
        <taxon>Diptera</taxon>
        <taxon>Brachycera</taxon>
        <taxon>Muscomorpha</taxon>
        <taxon>Ephydroidea</taxon>
        <taxon>Drosophilidae</taxon>
        <taxon>Drosophila</taxon>
        <taxon>Sophophora</taxon>
    </lineage>
</organism>
<dbReference type="Proteomes" id="UP000007798">
    <property type="component" value="Unassembled WGS sequence"/>
</dbReference>
<keyword evidence="3" id="KW-1185">Reference proteome</keyword>
<dbReference type="FunCoup" id="B4MRL6">
    <property type="interactions" value="523"/>
</dbReference>
<gene>
    <name evidence="2" type="primary">Dwil\GK15846</name>
    <name evidence="2" type="ORF">Dwil_GK15846</name>
</gene>
<dbReference type="GO" id="GO:0005739">
    <property type="term" value="C:mitochondrion"/>
    <property type="evidence" value="ECO:0007669"/>
    <property type="project" value="UniProtKB-SubCell"/>
</dbReference>
<proteinExistence type="predicted"/>
<dbReference type="InParanoid" id="B4MRL6"/>
<evidence type="ECO:0000313" key="2">
    <source>
        <dbReference type="EMBL" id="EDW74755.1"/>
    </source>
</evidence>